<organism evidence="1 2">
    <name type="scientific">Meganyctiphanes norvegica</name>
    <name type="common">Northern krill</name>
    <name type="synonym">Thysanopoda norvegica</name>
    <dbReference type="NCBI Taxonomy" id="48144"/>
    <lineage>
        <taxon>Eukaryota</taxon>
        <taxon>Metazoa</taxon>
        <taxon>Ecdysozoa</taxon>
        <taxon>Arthropoda</taxon>
        <taxon>Crustacea</taxon>
        <taxon>Multicrustacea</taxon>
        <taxon>Malacostraca</taxon>
        <taxon>Eumalacostraca</taxon>
        <taxon>Eucarida</taxon>
        <taxon>Euphausiacea</taxon>
        <taxon>Euphausiidae</taxon>
        <taxon>Meganyctiphanes</taxon>
    </lineage>
</organism>
<evidence type="ECO:0000313" key="1">
    <source>
        <dbReference type="EMBL" id="CAL4107432.1"/>
    </source>
</evidence>
<name>A0AAV2R0V1_MEGNR</name>
<evidence type="ECO:0000313" key="2">
    <source>
        <dbReference type="Proteomes" id="UP001497623"/>
    </source>
</evidence>
<proteinExistence type="predicted"/>
<protein>
    <recommendedName>
        <fullName evidence="3">Galectin</fullName>
    </recommendedName>
</protein>
<dbReference type="AlphaFoldDB" id="A0AAV2R0V1"/>
<accession>A0AAV2R0V1</accession>
<dbReference type="EMBL" id="CAXKWB010013351">
    <property type="protein sequence ID" value="CAL4107432.1"/>
    <property type="molecule type" value="Genomic_DNA"/>
</dbReference>
<keyword evidence="2" id="KW-1185">Reference proteome</keyword>
<feature type="non-terminal residue" evidence="1">
    <location>
        <position position="124"/>
    </location>
</feature>
<sequence length="124" mass="14342">DCQVHQNYKPENWPREALSFLSFIEYGEGLTCKIAFKGQDIDLVYDQLVLSHEKVKLYKIRNGILHESTLNNFLDVAGWTEIEISMSTNQLILKFWNTTALNYTVDQQVDKLYVYGSNITVCSN</sequence>
<evidence type="ECO:0008006" key="3">
    <source>
        <dbReference type="Google" id="ProtNLM"/>
    </source>
</evidence>
<dbReference type="Proteomes" id="UP001497623">
    <property type="component" value="Unassembled WGS sequence"/>
</dbReference>
<comment type="caution">
    <text evidence="1">The sequence shown here is derived from an EMBL/GenBank/DDBJ whole genome shotgun (WGS) entry which is preliminary data.</text>
</comment>
<gene>
    <name evidence="1" type="ORF">MNOR_LOCUS18571</name>
</gene>
<feature type="non-terminal residue" evidence="1">
    <location>
        <position position="1"/>
    </location>
</feature>
<reference evidence="1 2" key="1">
    <citation type="submission" date="2024-05" db="EMBL/GenBank/DDBJ databases">
        <authorList>
            <person name="Wallberg A."/>
        </authorList>
    </citation>
    <scope>NUCLEOTIDE SEQUENCE [LARGE SCALE GENOMIC DNA]</scope>
</reference>